<evidence type="ECO:0000313" key="4">
    <source>
        <dbReference type="Proteomes" id="UP000646579"/>
    </source>
</evidence>
<name>A0A918S1A1_9HYPH</name>
<feature type="domain" description="N-terminal" evidence="1">
    <location>
        <begin position="4"/>
        <end position="124"/>
    </location>
</feature>
<accession>A0A918S1A1</accession>
<dbReference type="RefSeq" id="WP_189426042.1">
    <property type="nucleotide sequence ID" value="NZ_BMZE01000002.1"/>
</dbReference>
<dbReference type="PIRSF" id="PIRSF037112">
    <property type="entry name" value="Antirestriction_ArdC"/>
    <property type="match status" value="1"/>
</dbReference>
<dbReference type="Pfam" id="PF18818">
    <property type="entry name" value="MPTase-PolyVal"/>
    <property type="match status" value="1"/>
</dbReference>
<evidence type="ECO:0000259" key="1">
    <source>
        <dbReference type="Pfam" id="PF08401"/>
    </source>
</evidence>
<dbReference type="GO" id="GO:0003697">
    <property type="term" value="F:single-stranded DNA binding"/>
    <property type="evidence" value="ECO:0007669"/>
    <property type="project" value="InterPro"/>
</dbReference>
<proteinExistence type="predicted"/>
<reference evidence="3" key="2">
    <citation type="submission" date="2020-09" db="EMBL/GenBank/DDBJ databases">
        <authorList>
            <person name="Sun Q."/>
            <person name="Kim S."/>
        </authorList>
    </citation>
    <scope>NUCLEOTIDE SEQUENCE</scope>
    <source>
        <strain evidence="3">KCTC 32437</strain>
    </source>
</reference>
<feature type="domain" description="Polyvalent protein metallopeptidase" evidence="2">
    <location>
        <begin position="151"/>
        <end position="278"/>
    </location>
</feature>
<dbReference type="InterPro" id="IPR041459">
    <property type="entry name" value="MPTase-PolyVal"/>
</dbReference>
<gene>
    <name evidence="3" type="primary">ardC</name>
    <name evidence="3" type="ORF">GCM10007989_14430</name>
</gene>
<dbReference type="InterPro" id="IPR013610">
    <property type="entry name" value="ArdC_N"/>
</dbReference>
<reference evidence="3" key="1">
    <citation type="journal article" date="2014" name="Int. J. Syst. Evol. Microbiol.">
        <title>Complete genome sequence of Corynebacterium casei LMG S-19264T (=DSM 44701T), isolated from a smear-ripened cheese.</title>
        <authorList>
            <consortium name="US DOE Joint Genome Institute (JGI-PGF)"/>
            <person name="Walter F."/>
            <person name="Albersmeier A."/>
            <person name="Kalinowski J."/>
            <person name="Ruckert C."/>
        </authorList>
    </citation>
    <scope>NUCLEOTIDE SEQUENCE</scope>
    <source>
        <strain evidence="3">KCTC 32437</strain>
    </source>
</reference>
<evidence type="ECO:0000259" key="2">
    <source>
        <dbReference type="Pfam" id="PF18818"/>
    </source>
</evidence>
<comment type="caution">
    <text evidence="3">The sequence shown here is derived from an EMBL/GenBank/DDBJ whole genome shotgun (WGS) entry which is preliminary data.</text>
</comment>
<sequence>MKTDIYQRVTDQIVAELENGVRPWLKPWNAEHAVGRITRPLRANGVAYRGINILMLWASAVEKGFAAPLWLTYKQAQELGGQVRKGEKGSPVVYANTITRTEQDADTGEDVERNIPFMKAYTVFNAEQVDGLPAHFYAMQEPALDPVARIEKAETFFAATRADIRHGGNQAYYAIGEDRVQMPPFEAFRDAESYYATLAHELTHWTRHPTRLDRSFGRKTWGDEGYAKEELVAELGAAFLSADLGLTPEPRADHASYIASWLKVLKDDKRAIFTAAAHAQRAADYLIGLQPQAAAIEPEEQEAAA</sequence>
<dbReference type="EMBL" id="BMZE01000002">
    <property type="protein sequence ID" value="GHA20476.1"/>
    <property type="molecule type" value="Genomic_DNA"/>
</dbReference>
<protein>
    <submittedName>
        <fullName evidence="3">Antirestriction protein</fullName>
    </submittedName>
</protein>
<dbReference type="Pfam" id="PF08401">
    <property type="entry name" value="ArdcN"/>
    <property type="match status" value="1"/>
</dbReference>
<dbReference type="InterPro" id="IPR017113">
    <property type="entry name" value="Antirestriction_ArdC"/>
</dbReference>
<dbReference type="Proteomes" id="UP000646579">
    <property type="component" value="Unassembled WGS sequence"/>
</dbReference>
<organism evidence="3 4">
    <name type="scientific">Devosia pacifica</name>
    <dbReference type="NCBI Taxonomy" id="1335967"/>
    <lineage>
        <taxon>Bacteria</taxon>
        <taxon>Pseudomonadati</taxon>
        <taxon>Pseudomonadota</taxon>
        <taxon>Alphaproteobacteria</taxon>
        <taxon>Hyphomicrobiales</taxon>
        <taxon>Devosiaceae</taxon>
        <taxon>Devosia</taxon>
    </lineage>
</organism>
<dbReference type="AlphaFoldDB" id="A0A918S1A1"/>
<evidence type="ECO:0000313" key="3">
    <source>
        <dbReference type="EMBL" id="GHA20476.1"/>
    </source>
</evidence>
<keyword evidence="4" id="KW-1185">Reference proteome</keyword>